<dbReference type="AlphaFoldDB" id="A0A1I4D267"/>
<dbReference type="FunFam" id="3.40.50.300:FF:000522">
    <property type="entry name" value="Gluconokinase"/>
    <property type="match status" value="1"/>
</dbReference>
<dbReference type="GO" id="GO:0005737">
    <property type="term" value="C:cytoplasm"/>
    <property type="evidence" value="ECO:0007669"/>
    <property type="project" value="TreeGrafter"/>
</dbReference>
<dbReference type="PANTHER" id="PTHR43442">
    <property type="entry name" value="GLUCONOKINASE-RELATED"/>
    <property type="match status" value="1"/>
</dbReference>
<sequence>MSDAAPLIIVMGVSGCGKSHIGAALAQRLGLGFLDGDSLHPPTNIAKMAQGIALNDDDRAPWLDAVGGALGAGSEVIACSALKRSYRDRIRAAATGVVFVHLDGARAVLAQRVSQRPGHFMPPALLDSQLATLQPLQADEAAVVVDLDQTPEQIIAAIISTDLFGTA</sequence>
<dbReference type="EC" id="2.7.1.12" evidence="3 10"/>
<dbReference type="STRING" id="195913.SAMN04488004_103172"/>
<dbReference type="CDD" id="cd02021">
    <property type="entry name" value="GntK"/>
    <property type="match status" value="1"/>
</dbReference>
<dbReference type="PANTHER" id="PTHR43442:SF3">
    <property type="entry name" value="GLUCONOKINASE-RELATED"/>
    <property type="match status" value="1"/>
</dbReference>
<dbReference type="RefSeq" id="WP_245754125.1">
    <property type="nucleotide sequence ID" value="NZ_FOTF01000003.1"/>
</dbReference>
<dbReference type="InterPro" id="IPR031322">
    <property type="entry name" value="Shikimate/glucono_kinase"/>
</dbReference>
<dbReference type="GO" id="GO:0046316">
    <property type="term" value="F:gluconokinase activity"/>
    <property type="evidence" value="ECO:0007669"/>
    <property type="project" value="UniProtKB-EC"/>
</dbReference>
<evidence type="ECO:0000256" key="7">
    <source>
        <dbReference type="ARBA" id="ARBA00022840"/>
    </source>
</evidence>
<proteinExistence type="inferred from homology"/>
<keyword evidence="4 10" id="KW-0808">Transferase</keyword>
<dbReference type="GO" id="GO:0005524">
    <property type="term" value="F:ATP binding"/>
    <property type="evidence" value="ECO:0007669"/>
    <property type="project" value="UniProtKB-KW"/>
</dbReference>
<dbReference type="InterPro" id="IPR006001">
    <property type="entry name" value="Therm_gnt_kin"/>
</dbReference>
<dbReference type="Pfam" id="PF01202">
    <property type="entry name" value="SKI"/>
    <property type="match status" value="1"/>
</dbReference>
<evidence type="ECO:0000256" key="4">
    <source>
        <dbReference type="ARBA" id="ARBA00022679"/>
    </source>
</evidence>
<evidence type="ECO:0000256" key="6">
    <source>
        <dbReference type="ARBA" id="ARBA00022777"/>
    </source>
</evidence>
<organism evidence="11 12">
    <name type="scientific">Loktanella salsilacus</name>
    <dbReference type="NCBI Taxonomy" id="195913"/>
    <lineage>
        <taxon>Bacteria</taxon>
        <taxon>Pseudomonadati</taxon>
        <taxon>Pseudomonadota</taxon>
        <taxon>Alphaproteobacteria</taxon>
        <taxon>Rhodobacterales</taxon>
        <taxon>Roseobacteraceae</taxon>
        <taxon>Loktanella</taxon>
    </lineage>
</organism>
<dbReference type="InterPro" id="IPR027417">
    <property type="entry name" value="P-loop_NTPase"/>
</dbReference>
<evidence type="ECO:0000313" key="12">
    <source>
        <dbReference type="Proteomes" id="UP000199550"/>
    </source>
</evidence>
<dbReference type="GO" id="GO:0019521">
    <property type="term" value="P:D-gluconate metabolic process"/>
    <property type="evidence" value="ECO:0007669"/>
    <property type="project" value="UniProtKB-KW"/>
</dbReference>
<evidence type="ECO:0000256" key="1">
    <source>
        <dbReference type="ARBA" id="ARBA00004761"/>
    </source>
</evidence>
<evidence type="ECO:0000313" key="11">
    <source>
        <dbReference type="EMBL" id="SFK87592.1"/>
    </source>
</evidence>
<keyword evidence="8" id="KW-0311">Gluconate utilization</keyword>
<evidence type="ECO:0000256" key="10">
    <source>
        <dbReference type="RuleBase" id="RU363066"/>
    </source>
</evidence>
<evidence type="ECO:0000256" key="5">
    <source>
        <dbReference type="ARBA" id="ARBA00022741"/>
    </source>
</evidence>
<evidence type="ECO:0000256" key="8">
    <source>
        <dbReference type="ARBA" id="ARBA00023064"/>
    </source>
</evidence>
<comment type="pathway">
    <text evidence="1">Carbohydrate acid metabolism.</text>
</comment>
<dbReference type="Proteomes" id="UP000199550">
    <property type="component" value="Unassembled WGS sequence"/>
</dbReference>
<reference evidence="11 12" key="1">
    <citation type="submission" date="2016-10" db="EMBL/GenBank/DDBJ databases">
        <authorList>
            <person name="de Groot N.N."/>
        </authorList>
    </citation>
    <scope>NUCLEOTIDE SEQUENCE [LARGE SCALE GENOMIC DNA]</scope>
    <source>
        <strain evidence="11 12">DSM 16199</strain>
    </source>
</reference>
<dbReference type="SUPFAM" id="SSF52540">
    <property type="entry name" value="P-loop containing nucleoside triphosphate hydrolases"/>
    <property type="match status" value="1"/>
</dbReference>
<gene>
    <name evidence="11" type="ORF">SAMN04488004_103172</name>
</gene>
<evidence type="ECO:0000256" key="3">
    <source>
        <dbReference type="ARBA" id="ARBA00012054"/>
    </source>
</evidence>
<comment type="catalytic activity">
    <reaction evidence="9 10">
        <text>D-gluconate + ATP = 6-phospho-D-gluconate + ADP + H(+)</text>
        <dbReference type="Rhea" id="RHEA:19433"/>
        <dbReference type="ChEBI" id="CHEBI:15378"/>
        <dbReference type="ChEBI" id="CHEBI:18391"/>
        <dbReference type="ChEBI" id="CHEBI:30616"/>
        <dbReference type="ChEBI" id="CHEBI:58759"/>
        <dbReference type="ChEBI" id="CHEBI:456216"/>
        <dbReference type="EC" id="2.7.1.12"/>
    </reaction>
</comment>
<keyword evidence="6 10" id="KW-0418">Kinase</keyword>
<protein>
    <recommendedName>
        <fullName evidence="3 10">Gluconokinase</fullName>
        <ecNumber evidence="3 10">2.7.1.12</ecNumber>
    </recommendedName>
</protein>
<keyword evidence="12" id="KW-1185">Reference proteome</keyword>
<evidence type="ECO:0000256" key="9">
    <source>
        <dbReference type="ARBA" id="ARBA00048090"/>
    </source>
</evidence>
<dbReference type="NCBIfam" id="TIGR01313">
    <property type="entry name" value="therm_gnt_kin"/>
    <property type="match status" value="1"/>
</dbReference>
<dbReference type="EMBL" id="FOTF01000003">
    <property type="protein sequence ID" value="SFK87592.1"/>
    <property type="molecule type" value="Genomic_DNA"/>
</dbReference>
<accession>A0A1I4D267</accession>
<dbReference type="Gene3D" id="3.40.50.300">
    <property type="entry name" value="P-loop containing nucleotide triphosphate hydrolases"/>
    <property type="match status" value="1"/>
</dbReference>
<keyword evidence="7 10" id="KW-0067">ATP-binding</keyword>
<name>A0A1I4D267_9RHOB</name>
<evidence type="ECO:0000256" key="2">
    <source>
        <dbReference type="ARBA" id="ARBA00008420"/>
    </source>
</evidence>
<keyword evidence="5 10" id="KW-0547">Nucleotide-binding</keyword>
<comment type="similarity">
    <text evidence="2 10">Belongs to the gluconokinase GntK/GntV family.</text>
</comment>